<feature type="transmembrane region" description="Helical" evidence="8">
    <location>
        <begin position="456"/>
        <end position="481"/>
    </location>
</feature>
<name>A0A928ZXE3_LEPEC</name>
<comment type="caution">
    <text evidence="9">The sequence shown here is derived from an EMBL/GenBank/DDBJ whole genome shotgun (WGS) entry which is preliminary data.</text>
</comment>
<comment type="similarity">
    <text evidence="2 7">Belongs to the membrane-bound acyltransferase family.</text>
</comment>
<evidence type="ECO:0000256" key="5">
    <source>
        <dbReference type="ARBA" id="ARBA00022989"/>
    </source>
</evidence>
<evidence type="ECO:0000256" key="6">
    <source>
        <dbReference type="ARBA" id="ARBA00023136"/>
    </source>
</evidence>
<reference evidence="9" key="1">
    <citation type="submission" date="2020-10" db="EMBL/GenBank/DDBJ databases">
        <authorList>
            <person name="Castelo-Branco R."/>
            <person name="Eusebio N."/>
            <person name="Adriana R."/>
            <person name="Vieira A."/>
            <person name="Brugerolle De Fraissinette N."/>
            <person name="Rezende De Castro R."/>
            <person name="Schneider M.P."/>
            <person name="Vasconcelos V."/>
            <person name="Leao P.N."/>
        </authorList>
    </citation>
    <scope>NUCLEOTIDE SEQUENCE</scope>
    <source>
        <strain evidence="9">LEGE 11479</strain>
    </source>
</reference>
<keyword evidence="4 8" id="KW-0812">Transmembrane</keyword>
<organism evidence="9 10">
    <name type="scientific">Leptolyngbya cf. ectocarpi LEGE 11479</name>
    <dbReference type="NCBI Taxonomy" id="1828722"/>
    <lineage>
        <taxon>Bacteria</taxon>
        <taxon>Bacillati</taxon>
        <taxon>Cyanobacteriota</taxon>
        <taxon>Cyanophyceae</taxon>
        <taxon>Leptolyngbyales</taxon>
        <taxon>Leptolyngbyaceae</taxon>
        <taxon>Leptolyngbya group</taxon>
        <taxon>Leptolyngbya</taxon>
    </lineage>
</organism>
<evidence type="ECO:0000256" key="3">
    <source>
        <dbReference type="ARBA" id="ARBA00022475"/>
    </source>
</evidence>
<dbReference type="PANTHER" id="PTHR13285:SF18">
    <property type="entry name" value="PROTEIN-CYSTEINE N-PALMITOYLTRANSFERASE RASP"/>
    <property type="match status" value="1"/>
</dbReference>
<dbReference type="GO" id="GO:0005886">
    <property type="term" value="C:plasma membrane"/>
    <property type="evidence" value="ECO:0007669"/>
    <property type="project" value="UniProtKB-SubCell"/>
</dbReference>
<keyword evidence="7" id="KW-0012">Acyltransferase</keyword>
<evidence type="ECO:0000256" key="2">
    <source>
        <dbReference type="ARBA" id="ARBA00010323"/>
    </source>
</evidence>
<feature type="transmembrane region" description="Helical" evidence="8">
    <location>
        <begin position="425"/>
        <end position="444"/>
    </location>
</feature>
<dbReference type="RefSeq" id="WP_193995106.1">
    <property type="nucleotide sequence ID" value="NZ_JADEXP010000246.1"/>
</dbReference>
<evidence type="ECO:0000313" key="10">
    <source>
        <dbReference type="Proteomes" id="UP000615026"/>
    </source>
</evidence>
<dbReference type="Proteomes" id="UP000615026">
    <property type="component" value="Unassembled WGS sequence"/>
</dbReference>
<evidence type="ECO:0000256" key="8">
    <source>
        <dbReference type="SAM" id="Phobius"/>
    </source>
</evidence>
<feature type="transmembrane region" description="Helical" evidence="8">
    <location>
        <begin position="6"/>
        <end position="22"/>
    </location>
</feature>
<evidence type="ECO:0000313" key="9">
    <source>
        <dbReference type="EMBL" id="MBE9069193.1"/>
    </source>
</evidence>
<dbReference type="InterPro" id="IPR004299">
    <property type="entry name" value="MBOAT_fam"/>
</dbReference>
<dbReference type="GO" id="GO:0042121">
    <property type="term" value="P:alginic acid biosynthetic process"/>
    <property type="evidence" value="ECO:0007669"/>
    <property type="project" value="InterPro"/>
</dbReference>
<evidence type="ECO:0000256" key="1">
    <source>
        <dbReference type="ARBA" id="ARBA00004651"/>
    </source>
</evidence>
<dbReference type="PIRSF" id="PIRSF016636">
    <property type="entry name" value="AlgI_DltB"/>
    <property type="match status" value="1"/>
</dbReference>
<feature type="transmembrane region" description="Helical" evidence="8">
    <location>
        <begin position="90"/>
        <end position="111"/>
    </location>
</feature>
<feature type="transmembrane region" description="Helical" evidence="8">
    <location>
        <begin position="361"/>
        <end position="385"/>
    </location>
</feature>
<dbReference type="Pfam" id="PF03062">
    <property type="entry name" value="MBOAT"/>
    <property type="match status" value="1"/>
</dbReference>
<dbReference type="GO" id="GO:0016746">
    <property type="term" value="F:acyltransferase activity"/>
    <property type="evidence" value="ECO:0007669"/>
    <property type="project" value="UniProtKB-KW"/>
</dbReference>
<comment type="subcellular location">
    <subcellularLocation>
        <location evidence="1">Cell membrane</location>
        <topology evidence="1">Multi-pass membrane protein</topology>
    </subcellularLocation>
</comment>
<dbReference type="InterPro" id="IPR024194">
    <property type="entry name" value="Ac/AlaTfrase_AlgI/DltB"/>
</dbReference>
<dbReference type="EMBL" id="JADEXP010000246">
    <property type="protein sequence ID" value="MBE9069193.1"/>
    <property type="molecule type" value="Genomic_DNA"/>
</dbReference>
<accession>A0A928ZXE3</accession>
<evidence type="ECO:0000256" key="4">
    <source>
        <dbReference type="ARBA" id="ARBA00022692"/>
    </source>
</evidence>
<feature type="transmembrane region" description="Helical" evidence="8">
    <location>
        <begin position="123"/>
        <end position="141"/>
    </location>
</feature>
<dbReference type="PANTHER" id="PTHR13285">
    <property type="entry name" value="ACYLTRANSFERASE"/>
    <property type="match status" value="1"/>
</dbReference>
<keyword evidence="10" id="KW-1185">Reference proteome</keyword>
<dbReference type="InterPro" id="IPR051085">
    <property type="entry name" value="MB_O-acyltransferase"/>
</dbReference>
<keyword evidence="7" id="KW-0808">Transferase</keyword>
<gene>
    <name evidence="9" type="ORF">IQ260_21335</name>
</gene>
<evidence type="ECO:0000256" key="7">
    <source>
        <dbReference type="PIRNR" id="PIRNR016636"/>
    </source>
</evidence>
<keyword evidence="6 7" id="KW-0472">Membrane</keyword>
<dbReference type="AlphaFoldDB" id="A0A928ZXE3"/>
<keyword evidence="3 7" id="KW-1003">Cell membrane</keyword>
<feature type="transmembrane region" description="Helical" evidence="8">
    <location>
        <begin position="29"/>
        <end position="45"/>
    </location>
</feature>
<keyword evidence="5 8" id="KW-1133">Transmembrane helix</keyword>
<feature type="transmembrane region" description="Helical" evidence="8">
    <location>
        <begin position="307"/>
        <end position="326"/>
    </location>
</feature>
<protein>
    <submittedName>
        <fullName evidence="9">MBOAT family protein</fullName>
    </submittedName>
</protein>
<proteinExistence type="inferred from homology"/>
<sequence length="484" mass="54961">MTLPSIFYGLFLLATSLLYWLLPSRGLKLWLLLLASLVFYASLQLQYVPLLLALVLANYLIGRRLSAPLDWRIPNEEWHFAQQDWDRKRFVLLWVGISLNVLLLLGFKYVTPLAATLSPSLQLLMPLGLSFFCFEAIAYLVDIYRGAPAAHHFIEFAAYKLFFPKLIAGPITRFQGYISQLKRPRLPNLEQGVEAGWLIASGAAKKLLLADRIGLLVNLSFDNLERAGSGDLWLAIFAYGLQLYLDFSGYVDIARGSALLLGIQLPKNFDFPYFTTSIADFWRRWHITLGDWLRNYLYFPLGGSRKGLSRTCLNLLIVMLVAGIWHGDQWGFLIWGLLHGLALVIHRLNQAVTDTRSGLKAFWSSWPGVISAWAVTQLFVFLSWVPFRLPAIQDMGLVTSHFFSQAADVQFAQKVYLESMGISRGGITLMLLGLTGIMALLHGFKHRLKLQVSWPLKLMFIPVGFYLAWLLAPIETVPYIYFEF</sequence>
<dbReference type="PIRSF" id="PIRSF500217">
    <property type="entry name" value="AlgI"/>
    <property type="match status" value="1"/>
</dbReference>
<dbReference type="InterPro" id="IPR028362">
    <property type="entry name" value="AlgI"/>
</dbReference>